<dbReference type="AlphaFoldDB" id="A0A1Y1BG14"/>
<dbReference type="InterPro" id="IPR039420">
    <property type="entry name" value="WalR-like"/>
</dbReference>
<dbReference type="Pfam" id="PF00072">
    <property type="entry name" value="Response_reg"/>
    <property type="match status" value="1"/>
</dbReference>
<dbReference type="GO" id="GO:0000976">
    <property type="term" value="F:transcription cis-regulatory region binding"/>
    <property type="evidence" value="ECO:0007669"/>
    <property type="project" value="TreeGrafter"/>
</dbReference>
<dbReference type="RefSeq" id="WP_096470577.1">
    <property type="nucleotide sequence ID" value="NZ_AP018111.1"/>
</dbReference>
<dbReference type="SUPFAM" id="SSF46894">
    <property type="entry name" value="C-terminal effector domain of the bipartite response regulators"/>
    <property type="match status" value="1"/>
</dbReference>
<gene>
    <name evidence="10" type="ORF">BSFP_000540</name>
</gene>
<dbReference type="GO" id="GO:0006355">
    <property type="term" value="P:regulation of DNA-templated transcription"/>
    <property type="evidence" value="ECO:0007669"/>
    <property type="project" value="InterPro"/>
</dbReference>
<organism evidence="10 11">
    <name type="scientific">Burkholderia stabilis</name>
    <dbReference type="NCBI Taxonomy" id="95485"/>
    <lineage>
        <taxon>Bacteria</taxon>
        <taxon>Pseudomonadati</taxon>
        <taxon>Pseudomonadota</taxon>
        <taxon>Betaproteobacteria</taxon>
        <taxon>Burkholderiales</taxon>
        <taxon>Burkholderiaceae</taxon>
        <taxon>Burkholderia</taxon>
        <taxon>Burkholderia cepacia complex</taxon>
    </lineage>
</organism>
<evidence type="ECO:0000256" key="6">
    <source>
        <dbReference type="PROSITE-ProRule" id="PRU00169"/>
    </source>
</evidence>
<evidence type="ECO:0000313" key="10">
    <source>
        <dbReference type="EMBL" id="BAX57268.1"/>
    </source>
</evidence>
<evidence type="ECO:0000259" key="9">
    <source>
        <dbReference type="PROSITE" id="PS51755"/>
    </source>
</evidence>
<dbReference type="InterPro" id="IPR016032">
    <property type="entry name" value="Sig_transdc_resp-reg_C-effctor"/>
</dbReference>
<protein>
    <submittedName>
        <fullName evidence="10">Two component transcriptional regulator</fullName>
    </submittedName>
</protein>
<dbReference type="PANTHER" id="PTHR48111">
    <property type="entry name" value="REGULATOR OF RPOS"/>
    <property type="match status" value="1"/>
</dbReference>
<reference evidence="10 11" key="1">
    <citation type="journal article" date="2017" name="Genome Announc.">
        <title>Complete Genome Sequence of Burkholderia stabilis FERMP-21014.</title>
        <authorList>
            <person name="Konishi K."/>
            <person name="Kumagai T."/>
            <person name="Sakasegawa S."/>
            <person name="Tamura T."/>
        </authorList>
    </citation>
    <scope>NUCLEOTIDE SEQUENCE [LARGE SCALE GENOMIC DNA]</scope>
    <source>
        <strain evidence="10 11">FERMP-21014</strain>
    </source>
</reference>
<dbReference type="Pfam" id="PF00486">
    <property type="entry name" value="Trans_reg_C"/>
    <property type="match status" value="1"/>
</dbReference>
<dbReference type="PROSITE" id="PS51755">
    <property type="entry name" value="OMPR_PHOB"/>
    <property type="match status" value="1"/>
</dbReference>
<evidence type="ECO:0000256" key="1">
    <source>
        <dbReference type="ARBA" id="ARBA00022553"/>
    </source>
</evidence>
<evidence type="ECO:0000259" key="8">
    <source>
        <dbReference type="PROSITE" id="PS50110"/>
    </source>
</evidence>
<evidence type="ECO:0000256" key="3">
    <source>
        <dbReference type="ARBA" id="ARBA00023015"/>
    </source>
</evidence>
<keyword evidence="3" id="KW-0805">Transcription regulation</keyword>
<dbReference type="InterPro" id="IPR011006">
    <property type="entry name" value="CheY-like_superfamily"/>
</dbReference>
<dbReference type="SUPFAM" id="SSF52172">
    <property type="entry name" value="CheY-like"/>
    <property type="match status" value="1"/>
</dbReference>
<dbReference type="CDD" id="cd00383">
    <property type="entry name" value="trans_reg_C"/>
    <property type="match status" value="1"/>
</dbReference>
<dbReference type="PANTHER" id="PTHR48111:SF4">
    <property type="entry name" value="DNA-BINDING DUAL TRANSCRIPTIONAL REGULATOR OMPR"/>
    <property type="match status" value="1"/>
</dbReference>
<keyword evidence="2" id="KW-0902">Two-component regulatory system</keyword>
<name>A0A1Y1BG14_9BURK</name>
<evidence type="ECO:0000256" key="7">
    <source>
        <dbReference type="PROSITE-ProRule" id="PRU01091"/>
    </source>
</evidence>
<keyword evidence="5" id="KW-0804">Transcription</keyword>
<proteinExistence type="predicted"/>
<dbReference type="GO" id="GO:0005829">
    <property type="term" value="C:cytosol"/>
    <property type="evidence" value="ECO:0007669"/>
    <property type="project" value="TreeGrafter"/>
</dbReference>
<dbReference type="Gene3D" id="1.10.10.10">
    <property type="entry name" value="Winged helix-like DNA-binding domain superfamily/Winged helix DNA-binding domain"/>
    <property type="match status" value="1"/>
</dbReference>
<evidence type="ECO:0000313" key="11">
    <source>
        <dbReference type="Proteomes" id="UP000218432"/>
    </source>
</evidence>
<evidence type="ECO:0000256" key="2">
    <source>
        <dbReference type="ARBA" id="ARBA00023012"/>
    </source>
</evidence>
<keyword evidence="4 7" id="KW-0238">DNA-binding</keyword>
<dbReference type="Gene3D" id="6.10.250.690">
    <property type="match status" value="1"/>
</dbReference>
<dbReference type="GO" id="GO:0032993">
    <property type="term" value="C:protein-DNA complex"/>
    <property type="evidence" value="ECO:0007669"/>
    <property type="project" value="TreeGrafter"/>
</dbReference>
<dbReference type="Gene3D" id="3.40.50.2300">
    <property type="match status" value="1"/>
</dbReference>
<keyword evidence="1" id="KW-0597">Phosphoprotein</keyword>
<accession>A0A1Y1BG14</accession>
<dbReference type="InterPro" id="IPR001789">
    <property type="entry name" value="Sig_transdc_resp-reg_receiver"/>
</dbReference>
<dbReference type="InterPro" id="IPR036388">
    <property type="entry name" value="WH-like_DNA-bd_sf"/>
</dbReference>
<dbReference type="SMART" id="SM00862">
    <property type="entry name" value="Trans_reg_C"/>
    <property type="match status" value="1"/>
</dbReference>
<evidence type="ECO:0000256" key="5">
    <source>
        <dbReference type="ARBA" id="ARBA00023163"/>
    </source>
</evidence>
<dbReference type="EMBL" id="AP018111">
    <property type="protein sequence ID" value="BAX57268.1"/>
    <property type="molecule type" value="Genomic_DNA"/>
</dbReference>
<dbReference type="SMART" id="SM00448">
    <property type="entry name" value="REC"/>
    <property type="match status" value="1"/>
</dbReference>
<dbReference type="InterPro" id="IPR001867">
    <property type="entry name" value="OmpR/PhoB-type_DNA-bd"/>
</dbReference>
<sequence length="249" mass="27323">MTIQVLVVEPDPGMRDMIRAFFHGCQLRTSALHDVSMLLASVVAEPPSLIVLRIGDPGVPAYTALRELRGAGHDMPVIVLSDSAAVVDKVVALESGADDYLVDPFDLMELVARIRSAARRYRSSGAGAAGQPERREPYRFDEIEVDFLNRRATRAGTDLGLRASEFALLELFVSHPMLVLSRMEILALLGQNAEGRSERGLDVLVFRLRSLIEHAVGDYHYIRTVRGKGYIFVPSRAAADDDAHEGAQA</sequence>
<dbReference type="GO" id="GO:0000156">
    <property type="term" value="F:phosphorelay response regulator activity"/>
    <property type="evidence" value="ECO:0007669"/>
    <property type="project" value="TreeGrafter"/>
</dbReference>
<dbReference type="PROSITE" id="PS50110">
    <property type="entry name" value="RESPONSE_REGULATORY"/>
    <property type="match status" value="1"/>
</dbReference>
<comment type="caution">
    <text evidence="6">Lacks conserved residue(s) required for the propagation of feature annotation.</text>
</comment>
<dbReference type="Proteomes" id="UP000218432">
    <property type="component" value="Chromosome 1"/>
</dbReference>
<feature type="DNA-binding region" description="OmpR/PhoB-type" evidence="7">
    <location>
        <begin position="135"/>
        <end position="234"/>
    </location>
</feature>
<evidence type="ECO:0000256" key="4">
    <source>
        <dbReference type="ARBA" id="ARBA00023125"/>
    </source>
</evidence>
<feature type="domain" description="OmpR/PhoB-type" evidence="9">
    <location>
        <begin position="135"/>
        <end position="234"/>
    </location>
</feature>
<feature type="domain" description="Response regulatory" evidence="8">
    <location>
        <begin position="4"/>
        <end position="118"/>
    </location>
</feature>